<keyword evidence="3 6" id="KW-0378">Hydrolase</keyword>
<comment type="catalytic activity">
    <reaction evidence="1 6">
        <text>a 1,2-diacyl-sn-glycero-3-phosphocholine + H2O = a 1,2-diacyl-sn-glycero-3-phosphate + choline + H(+)</text>
        <dbReference type="Rhea" id="RHEA:14445"/>
        <dbReference type="ChEBI" id="CHEBI:15354"/>
        <dbReference type="ChEBI" id="CHEBI:15377"/>
        <dbReference type="ChEBI" id="CHEBI:15378"/>
        <dbReference type="ChEBI" id="CHEBI:57643"/>
        <dbReference type="ChEBI" id="CHEBI:58608"/>
        <dbReference type="EC" id="3.1.4.4"/>
    </reaction>
</comment>
<keyword evidence="4 6" id="KW-0442">Lipid degradation</keyword>
<dbReference type="InterPro" id="IPR001736">
    <property type="entry name" value="PLipase_D/transphosphatidylase"/>
</dbReference>
<dbReference type="PANTHER" id="PTHR18896">
    <property type="entry name" value="PHOSPHOLIPASE D"/>
    <property type="match status" value="1"/>
</dbReference>
<evidence type="ECO:0000256" key="4">
    <source>
        <dbReference type="ARBA" id="ARBA00022963"/>
    </source>
</evidence>
<evidence type="ECO:0000256" key="5">
    <source>
        <dbReference type="ARBA" id="ARBA00023098"/>
    </source>
</evidence>
<gene>
    <name evidence="10" type="ORF">F3Y22_tig00111342pilonHSYRG00259</name>
</gene>
<dbReference type="GO" id="GO:0009395">
    <property type="term" value="P:phospholipid catabolic process"/>
    <property type="evidence" value="ECO:0007669"/>
    <property type="project" value="TreeGrafter"/>
</dbReference>
<evidence type="ECO:0000256" key="6">
    <source>
        <dbReference type="PIRNR" id="PIRNR009376"/>
    </source>
</evidence>
<dbReference type="GO" id="GO:0004630">
    <property type="term" value="F:phospholipase D activity"/>
    <property type="evidence" value="ECO:0007669"/>
    <property type="project" value="UniProtKB-UniRule"/>
</dbReference>
<dbReference type="SUPFAM" id="SSF50729">
    <property type="entry name" value="PH domain-like"/>
    <property type="match status" value="1"/>
</dbReference>
<evidence type="ECO:0000313" key="10">
    <source>
        <dbReference type="EMBL" id="KAE8681169.1"/>
    </source>
</evidence>
<dbReference type="CDD" id="cd09141">
    <property type="entry name" value="PLDc_vPLD1_2_yPLD_like_2"/>
    <property type="match status" value="1"/>
</dbReference>
<feature type="domain" description="PH" evidence="8">
    <location>
        <begin position="258"/>
        <end position="349"/>
    </location>
</feature>
<dbReference type="InterPro" id="IPR011993">
    <property type="entry name" value="PH-like_dom_sf"/>
</dbReference>
<dbReference type="AlphaFoldDB" id="A0A6A2YPB1"/>
<dbReference type="CDD" id="cd09138">
    <property type="entry name" value="PLDc_vPLD1_2_yPLD_like_1"/>
    <property type="match status" value="1"/>
</dbReference>
<keyword evidence="5" id="KW-0443">Lipid metabolism</keyword>
<dbReference type="EC" id="3.1.4.4" evidence="6"/>
<dbReference type="InterPro" id="IPR001849">
    <property type="entry name" value="PH_domain"/>
</dbReference>
<comment type="caution">
    <text evidence="10">The sequence shown here is derived from an EMBL/GenBank/DDBJ whole genome shotgun (WGS) entry which is preliminary data.</text>
</comment>
<feature type="region of interest" description="Disordered" evidence="7">
    <location>
        <begin position="133"/>
        <end position="155"/>
    </location>
</feature>
<dbReference type="GO" id="GO:0006654">
    <property type="term" value="P:phosphatidic acid biosynthetic process"/>
    <property type="evidence" value="ECO:0007669"/>
    <property type="project" value="InterPro"/>
</dbReference>
<dbReference type="GO" id="GO:0035556">
    <property type="term" value="P:intracellular signal transduction"/>
    <property type="evidence" value="ECO:0007669"/>
    <property type="project" value="InterPro"/>
</dbReference>
<evidence type="ECO:0000256" key="2">
    <source>
        <dbReference type="ARBA" id="ARBA00022737"/>
    </source>
</evidence>
<dbReference type="PIRSF" id="PIRSF009376">
    <property type="entry name" value="Phospholipase_D_euk"/>
    <property type="match status" value="1"/>
</dbReference>
<feature type="compositionally biased region" description="Basic and acidic residues" evidence="7">
    <location>
        <begin position="146"/>
        <end position="155"/>
    </location>
</feature>
<evidence type="ECO:0000256" key="1">
    <source>
        <dbReference type="ARBA" id="ARBA00000798"/>
    </source>
</evidence>
<dbReference type="PANTHER" id="PTHR18896:SF76">
    <property type="entry name" value="PHOSPHOLIPASE"/>
    <property type="match status" value="1"/>
</dbReference>
<dbReference type="InterPro" id="IPR025202">
    <property type="entry name" value="PLD-like_dom"/>
</dbReference>
<keyword evidence="11" id="KW-1185">Reference proteome</keyword>
<keyword evidence="2" id="KW-0677">Repeat</keyword>
<dbReference type="Pfam" id="PF13091">
    <property type="entry name" value="PLDc_2"/>
    <property type="match status" value="1"/>
</dbReference>
<dbReference type="InterPro" id="IPR016555">
    <property type="entry name" value="PLipase_D_euk"/>
</dbReference>
<dbReference type="Gene3D" id="2.30.29.30">
    <property type="entry name" value="Pleckstrin-homology domain (PH domain)/Phosphotyrosine-binding domain (PTB)"/>
    <property type="match status" value="1"/>
</dbReference>
<dbReference type="SMART" id="SM00155">
    <property type="entry name" value="PLDc"/>
    <property type="match status" value="2"/>
</dbReference>
<evidence type="ECO:0000256" key="7">
    <source>
        <dbReference type="SAM" id="MobiDB-lite"/>
    </source>
</evidence>
<organism evidence="10 11">
    <name type="scientific">Hibiscus syriacus</name>
    <name type="common">Rose of Sharon</name>
    <dbReference type="NCBI Taxonomy" id="106335"/>
    <lineage>
        <taxon>Eukaryota</taxon>
        <taxon>Viridiplantae</taxon>
        <taxon>Streptophyta</taxon>
        <taxon>Embryophyta</taxon>
        <taxon>Tracheophyta</taxon>
        <taxon>Spermatophyta</taxon>
        <taxon>Magnoliopsida</taxon>
        <taxon>eudicotyledons</taxon>
        <taxon>Gunneridae</taxon>
        <taxon>Pentapetalae</taxon>
        <taxon>rosids</taxon>
        <taxon>malvids</taxon>
        <taxon>Malvales</taxon>
        <taxon>Malvaceae</taxon>
        <taxon>Malvoideae</taxon>
        <taxon>Hibiscus</taxon>
    </lineage>
</organism>
<dbReference type="Gene3D" id="3.30.870.10">
    <property type="entry name" value="Endonuclease Chain A"/>
    <property type="match status" value="2"/>
</dbReference>
<evidence type="ECO:0000313" key="11">
    <source>
        <dbReference type="Proteomes" id="UP000436088"/>
    </source>
</evidence>
<feature type="domain" description="PLD phosphodiesterase" evidence="9">
    <location>
        <begin position="484"/>
        <end position="511"/>
    </location>
</feature>
<dbReference type="CDD" id="cd01254">
    <property type="entry name" value="PH_PLD"/>
    <property type="match status" value="1"/>
</dbReference>
<evidence type="ECO:0000259" key="9">
    <source>
        <dbReference type="PROSITE" id="PS50035"/>
    </source>
</evidence>
<feature type="domain" description="PLD phosphodiesterase" evidence="9">
    <location>
        <begin position="907"/>
        <end position="934"/>
    </location>
</feature>
<proteinExistence type="inferred from homology"/>
<reference evidence="10" key="1">
    <citation type="submission" date="2019-09" db="EMBL/GenBank/DDBJ databases">
        <title>Draft genome information of white flower Hibiscus syriacus.</title>
        <authorList>
            <person name="Kim Y.-M."/>
        </authorList>
    </citation>
    <scope>NUCLEOTIDE SEQUENCE [LARGE SCALE GENOMIC DNA]</scope>
    <source>
        <strain evidence="10">YM2019G1</strain>
    </source>
</reference>
<protein>
    <recommendedName>
        <fullName evidence="6">Phospholipase</fullName>
        <ecNumber evidence="6">3.1.4.4</ecNumber>
    </recommendedName>
</protein>
<dbReference type="Proteomes" id="UP000436088">
    <property type="component" value="Unassembled WGS sequence"/>
</dbReference>
<dbReference type="EMBL" id="VEPZ02001315">
    <property type="protein sequence ID" value="KAE8681169.1"/>
    <property type="molecule type" value="Genomic_DNA"/>
</dbReference>
<accession>A0A6A2YPB1</accession>
<evidence type="ECO:0000259" key="8">
    <source>
        <dbReference type="PROSITE" id="PS50003"/>
    </source>
</evidence>
<dbReference type="SMART" id="SM00233">
    <property type="entry name" value="PH"/>
    <property type="match status" value="1"/>
</dbReference>
<dbReference type="InterPro" id="IPR015679">
    <property type="entry name" value="PLipase_D_fam"/>
</dbReference>
<dbReference type="PROSITE" id="PS50003">
    <property type="entry name" value="PH_DOMAIN"/>
    <property type="match status" value="1"/>
</dbReference>
<dbReference type="SUPFAM" id="SSF56024">
    <property type="entry name" value="Phospholipase D/nuclease"/>
    <property type="match status" value="2"/>
</dbReference>
<dbReference type="GO" id="GO:0005886">
    <property type="term" value="C:plasma membrane"/>
    <property type="evidence" value="ECO:0007669"/>
    <property type="project" value="TreeGrafter"/>
</dbReference>
<comment type="similarity">
    <text evidence="6">Belongs to the phospholipase D family.</text>
</comment>
<dbReference type="PROSITE" id="PS50035">
    <property type="entry name" value="PLD"/>
    <property type="match status" value="2"/>
</dbReference>
<sequence>MTSEQLTSGGDFRYYPLQSEHLPSMTSSYFSLAPGAALESTWIFDELPKATIVSVSRPDAGDISPMLLSYTIEFQYKQASAPDLFKWQLLKKASDVFYLHFALKKRLFIEEIHEKQEQVKEWLQNLGIGDHSPVVHDDDEPDDDAVPLHHDESAKKRDVPSSAAFPVIRPALGRQVSMSDRAKVAMQEYLNHFLGNLDIVNSREVCKFLEVSKLSFSPEYGPKLKEAYVLVKHLPKIAQNDDSDRCCGCQWFNFCNDNWQKVWAVLKPGFLALLVDPFDTKPLDIIVFDVLPASDGNGEGRVSLAEEVKEHNPLRHSFKVTCGVRSIRLRTKSSAKVKDWIAAINDAGLKPPEGWCHPHRFGSFAPPRGLTEDGSQAQWFIDGMAAFDAIASSIEDAKSEIFICGWWLCPELYLRRPFHEQASSRLDALLEAKAKQGVQIYILLYKELALALKINSVYSKRKLQSIHENVRVLRYPDHFSAGVYLWSHHEKLVIVDYHICFIGGLDLCFGRYDTFEHKVADNPPLVWPGKDYYNPRESEPNSWEDIMKDELDRGKYPRMPWHDVHCALWGPPCRDVARHFVQRWNYAKRNKALYEEAIPLLMPQHHMVIPHYMGRSKEIEIESKNDLENTNGIQRRDSFCSGSAVEDIPLLLPQEAELDSCSGYPKSKALDSTGSKSVSFAFRKSKIEPAVADTPMKGFVDDLDSLDLVERSSDAKRLPGSKAADPEWWETQERGDQVGFVNEAEQVGPRTSCRCQIIRSVSQWSAGTSQIEESIHCAYCSLIEKAEHFVYIENQFFISGLSGDEIIRNRVLEALYRRIKRAYNDKKCFRVIIVIPLLPGFQGGLDDAGAASVRAIMHWQYRTICRGQNSILHKLYEVLGPKTHDYISFYGLRSYGQLAGHGPVATSPVYVHSKIMLIDDSAALIGSANINDRSLLGSRDSEIGVIIEDKEFVDSRMGGNPWKAGKFTLSLRLSLWSEHLGLRKGEMNQIIDPISDSSYKDVWVATAKMNTTIYQDVFSCVPSDLVHTRLALRQDVTFWKERLGHTTIDLGIAPKKLESFHNGDIKQTGPMDKLKSVRGHLVSFPLDFMCKEDLRPVFNESEYYASPQVFH</sequence>
<dbReference type="FunFam" id="3.30.870.10:FF:000011">
    <property type="entry name" value="Phospholipase"/>
    <property type="match status" value="1"/>
</dbReference>
<dbReference type="Pfam" id="PF00614">
    <property type="entry name" value="PLDc"/>
    <property type="match status" value="1"/>
</dbReference>
<name>A0A6A2YPB1_HIBSY</name>
<evidence type="ECO:0000256" key="3">
    <source>
        <dbReference type="ARBA" id="ARBA00022801"/>
    </source>
</evidence>